<feature type="compositionally biased region" description="Polar residues" evidence="1">
    <location>
        <begin position="301"/>
        <end position="313"/>
    </location>
</feature>
<dbReference type="InterPro" id="IPR016181">
    <property type="entry name" value="Acyl_CoA_acyltransferase"/>
</dbReference>
<keyword evidence="4" id="KW-1185">Reference proteome</keyword>
<dbReference type="AlphaFoldDB" id="A0A9P6TU22"/>
<feature type="region of interest" description="Disordered" evidence="1">
    <location>
        <begin position="1"/>
        <end position="28"/>
    </location>
</feature>
<reference evidence="3" key="1">
    <citation type="journal article" date="2020" name="Fungal Divers.">
        <title>Resolving the Mortierellaceae phylogeny through synthesis of multi-gene phylogenetics and phylogenomics.</title>
        <authorList>
            <person name="Vandepol N."/>
            <person name="Liber J."/>
            <person name="Desiro A."/>
            <person name="Na H."/>
            <person name="Kennedy M."/>
            <person name="Barry K."/>
            <person name="Grigoriev I.V."/>
            <person name="Miller A.N."/>
            <person name="O'Donnell K."/>
            <person name="Stajich J.E."/>
            <person name="Bonito G."/>
        </authorList>
    </citation>
    <scope>NUCLEOTIDE SEQUENCE</scope>
    <source>
        <strain evidence="3">KOD948</strain>
    </source>
</reference>
<dbReference type="EMBL" id="JAAAJA010001396">
    <property type="protein sequence ID" value="KAG0247433.1"/>
    <property type="molecule type" value="Genomic_DNA"/>
</dbReference>
<feature type="compositionally biased region" description="Acidic residues" evidence="1">
    <location>
        <begin position="152"/>
        <end position="165"/>
    </location>
</feature>
<dbReference type="Proteomes" id="UP000726737">
    <property type="component" value="Unassembled WGS sequence"/>
</dbReference>
<feature type="compositionally biased region" description="Acidic residues" evidence="1">
    <location>
        <begin position="132"/>
        <end position="142"/>
    </location>
</feature>
<dbReference type="OrthoDB" id="4080456at2759"/>
<dbReference type="Gene3D" id="3.40.630.30">
    <property type="match status" value="1"/>
</dbReference>
<feature type="compositionally biased region" description="Basic residues" evidence="1">
    <location>
        <begin position="272"/>
        <end position="284"/>
    </location>
</feature>
<comment type="caution">
    <text evidence="3">The sequence shown here is derived from an EMBL/GenBank/DDBJ whole genome shotgun (WGS) entry which is preliminary data.</text>
</comment>
<feature type="compositionally biased region" description="Acidic residues" evidence="1">
    <location>
        <begin position="17"/>
        <end position="28"/>
    </location>
</feature>
<evidence type="ECO:0000259" key="2">
    <source>
        <dbReference type="PROSITE" id="PS51186"/>
    </source>
</evidence>
<organism evidence="3 4">
    <name type="scientific">Mortierella polycephala</name>
    <dbReference type="NCBI Taxonomy" id="41804"/>
    <lineage>
        <taxon>Eukaryota</taxon>
        <taxon>Fungi</taxon>
        <taxon>Fungi incertae sedis</taxon>
        <taxon>Mucoromycota</taxon>
        <taxon>Mortierellomycotina</taxon>
        <taxon>Mortierellomycetes</taxon>
        <taxon>Mortierellales</taxon>
        <taxon>Mortierellaceae</taxon>
        <taxon>Mortierella</taxon>
    </lineage>
</organism>
<name>A0A9P6TU22_9FUNG</name>
<evidence type="ECO:0000313" key="4">
    <source>
        <dbReference type="Proteomes" id="UP000726737"/>
    </source>
</evidence>
<sequence>SRQFSLSSGSSLSSAGDTDDSLDDDDNFWKSDEEEEFRPVVHLHGIPACIQHHFTPSGLDFSAGSIHLEEIFRLTDLIDENSHGKLVRRVNNLSAMSTGGKKKRRKSSASDIRPRTIKHILDENHYVQDMSDMSDDDLEDDIAGSIDRSDMDSDQSSDGSEESDDLHDARGRAMSATRTAGKRFSHDTTSSTNSSTDRRNSLVPPSSGGKFSRRKSSLKDPMAVFETPRKFKKTVSMADEVDVSYPARVGGGKMFSQAHINAMAKSASRPSQRPRTKAKPKTKRTEHNLVISHSVLPSGAPSGSGSDHLSSTDAVPKPPPVLTLQQLQRQQEWHILQVLEDASKSKALPTVAARFKRKLHLKRLKAFLHLPLFDMEGYMRDHLASPLDLARLSKHIPPDPYELKRLHEEEFRAKIQKIDHTPYGHSFASRLLGQPVECQTRKPWEPLWKSPFSGKVLKDYIWRDYESRAVMMDVLEEIRMRRGRPAKVPWANLGLGGLYDRMGKKRRREESMEVDETDAGQSQEYGHALDEFDQDEPAPTQSRPPIDYCYFRKEHLTQVNEVLCRRFWPGIDMTEALQYPECSVVVLYKRLVVGCAFMTPEGYVTYVAVSAGWEKAGIGQFMLYYLMQASNGKDITLHVSANNPAMIMYQKFGFKPEQFLINFYKEYLPQDSMMCHNAFFVRLRR</sequence>
<dbReference type="GO" id="GO:0016747">
    <property type="term" value="F:acyltransferase activity, transferring groups other than amino-acyl groups"/>
    <property type="evidence" value="ECO:0007669"/>
    <property type="project" value="InterPro"/>
</dbReference>
<dbReference type="Pfam" id="PF13508">
    <property type="entry name" value="Acetyltransf_7"/>
    <property type="match status" value="1"/>
</dbReference>
<feature type="non-terminal residue" evidence="3">
    <location>
        <position position="1"/>
    </location>
</feature>
<proteinExistence type="predicted"/>
<evidence type="ECO:0000313" key="3">
    <source>
        <dbReference type="EMBL" id="KAG0247433.1"/>
    </source>
</evidence>
<feature type="region of interest" description="Disordered" evidence="1">
    <location>
        <begin position="262"/>
        <end position="317"/>
    </location>
</feature>
<evidence type="ECO:0000256" key="1">
    <source>
        <dbReference type="SAM" id="MobiDB-lite"/>
    </source>
</evidence>
<dbReference type="PROSITE" id="PS51186">
    <property type="entry name" value="GNAT"/>
    <property type="match status" value="1"/>
</dbReference>
<protein>
    <submittedName>
        <fullName evidence="3">Cysteine-rich protein 2-binding protein</fullName>
    </submittedName>
</protein>
<gene>
    <name evidence="3" type="primary">CSRP2BP_1</name>
    <name evidence="3" type="ORF">BG011_001477</name>
</gene>
<accession>A0A9P6TU22</accession>
<feature type="compositionally biased region" description="Low complexity" evidence="1">
    <location>
        <begin position="1"/>
        <end position="16"/>
    </location>
</feature>
<feature type="region of interest" description="Disordered" evidence="1">
    <location>
        <begin position="92"/>
        <end position="223"/>
    </location>
</feature>
<dbReference type="SUPFAM" id="SSF55729">
    <property type="entry name" value="Acyl-CoA N-acyltransferases (Nat)"/>
    <property type="match status" value="1"/>
</dbReference>
<dbReference type="InterPro" id="IPR000182">
    <property type="entry name" value="GNAT_dom"/>
</dbReference>
<feature type="domain" description="N-acetyltransferase" evidence="2">
    <location>
        <begin position="546"/>
        <end position="685"/>
    </location>
</feature>